<accession>A0A7W8Y920</accession>
<proteinExistence type="predicted"/>
<dbReference type="InterPro" id="IPR035905">
    <property type="entry name" value="Barstar-like_sf"/>
</dbReference>
<comment type="caution">
    <text evidence="1">The sequence shown here is derived from an EMBL/GenBank/DDBJ whole genome shotgun (WGS) entry which is preliminary data.</text>
</comment>
<evidence type="ECO:0000313" key="2">
    <source>
        <dbReference type="Proteomes" id="UP000523863"/>
    </source>
</evidence>
<dbReference type="EMBL" id="JACHBL010000001">
    <property type="protein sequence ID" value="MBB5597159.1"/>
    <property type="molecule type" value="Genomic_DNA"/>
</dbReference>
<dbReference type="Proteomes" id="UP000523863">
    <property type="component" value="Unassembled WGS sequence"/>
</dbReference>
<dbReference type="RefSeq" id="WP_183640063.1">
    <property type="nucleotide sequence ID" value="NZ_JACHBL010000001.1"/>
</dbReference>
<keyword evidence="2" id="KW-1185">Reference proteome</keyword>
<name>A0A7W8Y920_9MICC</name>
<organism evidence="1 2">
    <name type="scientific">Neomicrococcus lactis</name>
    <dbReference type="NCBI Taxonomy" id="732241"/>
    <lineage>
        <taxon>Bacteria</taxon>
        <taxon>Bacillati</taxon>
        <taxon>Actinomycetota</taxon>
        <taxon>Actinomycetes</taxon>
        <taxon>Micrococcales</taxon>
        <taxon>Micrococcaceae</taxon>
        <taxon>Neomicrococcus</taxon>
    </lineage>
</organism>
<sequence>MKTLLLDGSLIRQIPDFYDQLNILMDRDKTFLLAPSLDALNDALYEFSPRGAATSTVEFQWIDHELSREALGYKTTLEWLREKVNQPGTFNQNFINQQISDLKNGVGKTYFEIILEIFADHPHIKLVLA</sequence>
<dbReference type="AlphaFoldDB" id="A0A7W8Y920"/>
<reference evidence="1 2" key="1">
    <citation type="submission" date="2020-08" db="EMBL/GenBank/DDBJ databases">
        <title>Sequencing the genomes of 1000 actinobacteria strains.</title>
        <authorList>
            <person name="Klenk H.-P."/>
        </authorList>
    </citation>
    <scope>NUCLEOTIDE SEQUENCE [LARGE SCALE GENOMIC DNA]</scope>
    <source>
        <strain evidence="1 2">DSM 23694</strain>
    </source>
</reference>
<dbReference type="SUPFAM" id="SSF52038">
    <property type="entry name" value="Barstar-related"/>
    <property type="match status" value="1"/>
</dbReference>
<protein>
    <submittedName>
        <fullName evidence="1">Uncharacterized protein</fullName>
    </submittedName>
</protein>
<evidence type="ECO:0000313" key="1">
    <source>
        <dbReference type="EMBL" id="MBB5597159.1"/>
    </source>
</evidence>
<gene>
    <name evidence="1" type="ORF">BKA12_000239</name>
</gene>